<keyword evidence="1" id="KW-1133">Transmembrane helix</keyword>
<keyword evidence="1" id="KW-0812">Transmembrane</keyword>
<evidence type="ECO:0000313" key="3">
    <source>
        <dbReference type="Proteomes" id="UP000265520"/>
    </source>
</evidence>
<comment type="caution">
    <text evidence="2">The sequence shown here is derived from an EMBL/GenBank/DDBJ whole genome shotgun (WGS) entry which is preliminary data.</text>
</comment>
<keyword evidence="1" id="KW-0472">Membrane</keyword>
<reference evidence="2 3" key="1">
    <citation type="journal article" date="2018" name="Front. Plant Sci.">
        <title>Red Clover (Trifolium pratense) and Zigzag Clover (T. medium) - A Picture of Genomic Similarities and Differences.</title>
        <authorList>
            <person name="Dluhosova J."/>
            <person name="Istvanek J."/>
            <person name="Nedelnik J."/>
            <person name="Repkova J."/>
        </authorList>
    </citation>
    <scope>NUCLEOTIDE SEQUENCE [LARGE SCALE GENOMIC DNA]</scope>
    <source>
        <strain evidence="3">cv. 10/8</strain>
        <tissue evidence="2">Leaf</tissue>
    </source>
</reference>
<feature type="transmembrane region" description="Helical" evidence="1">
    <location>
        <begin position="44"/>
        <end position="64"/>
    </location>
</feature>
<organism evidence="2 3">
    <name type="scientific">Trifolium medium</name>
    <dbReference type="NCBI Taxonomy" id="97028"/>
    <lineage>
        <taxon>Eukaryota</taxon>
        <taxon>Viridiplantae</taxon>
        <taxon>Streptophyta</taxon>
        <taxon>Embryophyta</taxon>
        <taxon>Tracheophyta</taxon>
        <taxon>Spermatophyta</taxon>
        <taxon>Magnoliopsida</taxon>
        <taxon>eudicotyledons</taxon>
        <taxon>Gunneridae</taxon>
        <taxon>Pentapetalae</taxon>
        <taxon>rosids</taxon>
        <taxon>fabids</taxon>
        <taxon>Fabales</taxon>
        <taxon>Fabaceae</taxon>
        <taxon>Papilionoideae</taxon>
        <taxon>50 kb inversion clade</taxon>
        <taxon>NPAAA clade</taxon>
        <taxon>Hologalegina</taxon>
        <taxon>IRL clade</taxon>
        <taxon>Trifolieae</taxon>
        <taxon>Trifolium</taxon>
    </lineage>
</organism>
<accession>A0A392U467</accession>
<dbReference type="EMBL" id="LXQA010718259">
    <property type="protein sequence ID" value="MCI67507.1"/>
    <property type="molecule type" value="Genomic_DNA"/>
</dbReference>
<proteinExistence type="predicted"/>
<evidence type="ECO:0000313" key="2">
    <source>
        <dbReference type="EMBL" id="MCI67507.1"/>
    </source>
</evidence>
<name>A0A392U467_9FABA</name>
<dbReference type="Proteomes" id="UP000265520">
    <property type="component" value="Unassembled WGS sequence"/>
</dbReference>
<dbReference type="AlphaFoldDB" id="A0A392U467"/>
<sequence>MKKYLTDGSGDLVKGWEAIHQLLGNRFTEIQTEFGQSMSTQAQAVVVVVVAVDVVVGAVVAAMLQVHFQHTRHRHL</sequence>
<keyword evidence="3" id="KW-1185">Reference proteome</keyword>
<evidence type="ECO:0000256" key="1">
    <source>
        <dbReference type="SAM" id="Phobius"/>
    </source>
</evidence>
<protein>
    <submittedName>
        <fullName evidence="2">Uncharacterized protein</fullName>
    </submittedName>
</protein>